<sequence>MGCTTKDCRNYILQQQRMRTLACDAGDTYMSVHTHYKYAYREFSDVICFDTTYLVNQRHMPFALFVGMNQHKQSILLGWLCSQMRILRHTNLFSRLGWQQWAMYLQQLSSLINVRVSRQQLQGYFQTQSIDTYYFWTGMMSTQRSESMHAFFDDYISERSSLKQFVEQYELALRFKYEKELQVESDSQKTHAAPTSGFD</sequence>
<accession>A0A9J5ZQK8</accession>
<reference evidence="2 3" key="1">
    <citation type="submission" date="2020-09" db="EMBL/GenBank/DDBJ databases">
        <title>De no assembly of potato wild relative species, Solanum commersonii.</title>
        <authorList>
            <person name="Cho K."/>
        </authorList>
    </citation>
    <scope>NUCLEOTIDE SEQUENCE [LARGE SCALE GENOMIC DNA]</scope>
    <source>
        <strain evidence="2">LZ3.2</strain>
        <tissue evidence="2">Leaf</tissue>
    </source>
</reference>
<comment type="caution">
    <text evidence="2">The sequence shown here is derived from an EMBL/GenBank/DDBJ whole genome shotgun (WGS) entry which is preliminary data.</text>
</comment>
<dbReference type="Proteomes" id="UP000824120">
    <property type="component" value="Chromosome 3"/>
</dbReference>
<comment type="subcellular location">
    <subcellularLocation>
        <location evidence="1">Nucleus</location>
    </subcellularLocation>
</comment>
<protein>
    <recommendedName>
        <fullName evidence="1">Protein FAR1-RELATED SEQUENCE</fullName>
    </recommendedName>
</protein>
<keyword evidence="1" id="KW-0479">Metal-binding</keyword>
<comment type="function">
    <text evidence="1">Putative transcription activator involved in regulating light control of development.</text>
</comment>
<organism evidence="2 3">
    <name type="scientific">Solanum commersonii</name>
    <name type="common">Commerson's wild potato</name>
    <name type="synonym">Commerson's nightshade</name>
    <dbReference type="NCBI Taxonomy" id="4109"/>
    <lineage>
        <taxon>Eukaryota</taxon>
        <taxon>Viridiplantae</taxon>
        <taxon>Streptophyta</taxon>
        <taxon>Embryophyta</taxon>
        <taxon>Tracheophyta</taxon>
        <taxon>Spermatophyta</taxon>
        <taxon>Magnoliopsida</taxon>
        <taxon>eudicotyledons</taxon>
        <taxon>Gunneridae</taxon>
        <taxon>Pentapetalae</taxon>
        <taxon>asterids</taxon>
        <taxon>lamiids</taxon>
        <taxon>Solanales</taxon>
        <taxon>Solanaceae</taxon>
        <taxon>Solanoideae</taxon>
        <taxon>Solaneae</taxon>
        <taxon>Solanum</taxon>
    </lineage>
</organism>
<evidence type="ECO:0000313" key="2">
    <source>
        <dbReference type="EMBL" id="KAG5614489.1"/>
    </source>
</evidence>
<dbReference type="InterPro" id="IPR031052">
    <property type="entry name" value="FHY3/FAR1"/>
</dbReference>
<keyword evidence="1" id="KW-0862">Zinc</keyword>
<comment type="similarity">
    <text evidence="1">Belongs to the FHY3/FAR1 family.</text>
</comment>
<dbReference type="GO" id="GO:0008270">
    <property type="term" value="F:zinc ion binding"/>
    <property type="evidence" value="ECO:0007669"/>
    <property type="project" value="UniProtKB-UniRule"/>
</dbReference>
<evidence type="ECO:0000313" key="3">
    <source>
        <dbReference type="Proteomes" id="UP000824120"/>
    </source>
</evidence>
<gene>
    <name evidence="2" type="ORF">H5410_014313</name>
</gene>
<dbReference type="EMBL" id="JACXVP010000003">
    <property type="protein sequence ID" value="KAG5614489.1"/>
    <property type="molecule type" value="Genomic_DNA"/>
</dbReference>
<evidence type="ECO:0000256" key="1">
    <source>
        <dbReference type="RuleBase" id="RU367018"/>
    </source>
</evidence>
<dbReference type="PANTHER" id="PTHR31669:SF251">
    <property type="entry name" value="PROTEIN FAR1-RELATED SEQUENCE"/>
    <property type="match status" value="1"/>
</dbReference>
<keyword evidence="1" id="KW-0863">Zinc-finger</keyword>
<keyword evidence="1" id="KW-0539">Nucleus</keyword>
<dbReference type="PANTHER" id="PTHR31669">
    <property type="entry name" value="PROTEIN FAR1-RELATED SEQUENCE 10-RELATED"/>
    <property type="match status" value="1"/>
</dbReference>
<proteinExistence type="inferred from homology"/>
<dbReference type="GO" id="GO:0006355">
    <property type="term" value="P:regulation of DNA-templated transcription"/>
    <property type="evidence" value="ECO:0007669"/>
    <property type="project" value="UniProtKB-UniRule"/>
</dbReference>
<dbReference type="AlphaFoldDB" id="A0A9J5ZQK8"/>
<name>A0A9J5ZQK8_SOLCO</name>
<dbReference type="GO" id="GO:0005634">
    <property type="term" value="C:nucleus"/>
    <property type="evidence" value="ECO:0007669"/>
    <property type="project" value="UniProtKB-SubCell"/>
</dbReference>
<dbReference type="OrthoDB" id="910943at2759"/>
<keyword evidence="3" id="KW-1185">Reference proteome</keyword>